<dbReference type="eggNOG" id="KOG0436">
    <property type="taxonomic scope" value="Eukaryota"/>
</dbReference>
<sequence>MNEAVHDTLNLLRQLSDLLAEFPNDDLLGRALARLGIVGIAQQNVVANIRHLRNEELHRFRQAVPPPQQAEEAEEEADVAENVVEQNRLGPIRRGQFLGPRRRLLFQPNQRLCRVGEHRDGIAPNLLRHQAFVPQVAPLAGPQPFVPPPPPPLPEPAAAAERNAENASPSEEEGPIGPIEPPRITMEVEPVNVTFGLTEELDDSCSTAILNTTMEIEESRNLDII</sequence>
<name>Q7YTU2_CAEEL</name>
<dbReference type="AlphaFoldDB" id="Q7YTU2"/>
<dbReference type="EMBL" id="BX284601">
    <property type="protein sequence ID" value="CAD92403.4"/>
    <property type="molecule type" value="Genomic_DNA"/>
</dbReference>
<proteinExistence type="predicted"/>
<evidence type="ECO:0000313" key="4">
    <source>
        <dbReference type="WormBase" id="Y105E8A.28"/>
    </source>
</evidence>
<organism evidence="2 3">
    <name type="scientific">Caenorhabditis elegans</name>
    <dbReference type="NCBI Taxonomy" id="6239"/>
    <lineage>
        <taxon>Eukaryota</taxon>
        <taxon>Metazoa</taxon>
        <taxon>Ecdysozoa</taxon>
        <taxon>Nematoda</taxon>
        <taxon>Chromadorea</taxon>
        <taxon>Rhabditida</taxon>
        <taxon>Rhabditina</taxon>
        <taxon>Rhabditomorpha</taxon>
        <taxon>Rhabditoidea</taxon>
        <taxon>Rhabditidae</taxon>
        <taxon>Peloderinae</taxon>
        <taxon>Caenorhabditis</taxon>
    </lineage>
</organism>
<keyword evidence="3" id="KW-1185">Reference proteome</keyword>
<dbReference type="PaxDb" id="6239-Y105E8A.28"/>
<gene>
    <name evidence="2" type="ORF">CELE_Y105E8A.28</name>
    <name evidence="2 4" type="ORF">Y105E8A.28</name>
</gene>
<dbReference type="UCSC" id="Y105E8A.28">
    <property type="organism name" value="c. elegans"/>
</dbReference>
<dbReference type="Proteomes" id="UP000001940">
    <property type="component" value="Chromosome I"/>
</dbReference>
<dbReference type="InParanoid" id="Q7YTU2"/>
<feature type="compositionally biased region" description="Low complexity" evidence="1">
    <location>
        <begin position="156"/>
        <end position="169"/>
    </location>
</feature>
<feature type="compositionally biased region" description="Pro residues" evidence="1">
    <location>
        <begin position="144"/>
        <end position="155"/>
    </location>
</feature>
<dbReference type="WormBase" id="Y105E8A.28">
    <property type="protein sequence ID" value="CE53862"/>
    <property type="gene ID" value="WBGene00013685"/>
</dbReference>
<evidence type="ECO:0000313" key="2">
    <source>
        <dbReference type="EMBL" id="CAD92403.4"/>
    </source>
</evidence>
<evidence type="ECO:0000313" key="3">
    <source>
        <dbReference type="Proteomes" id="UP000001940"/>
    </source>
</evidence>
<dbReference type="HOGENOM" id="CLU_1210742_0_0_1"/>
<dbReference type="AGR" id="WB:WBGene00013685"/>
<dbReference type="Bgee" id="WBGene00013685">
    <property type="expression patterns" value="Expressed in pharyngeal muscle cell (C elegans) and 3 other cell types or tissues"/>
</dbReference>
<reference evidence="2 3" key="1">
    <citation type="journal article" date="1998" name="Science">
        <title>Genome sequence of the nematode C. elegans: a platform for investigating biology.</title>
        <authorList>
            <consortium name="The C. elegans sequencing consortium"/>
            <person name="Sulson J.E."/>
            <person name="Waterston R."/>
        </authorList>
    </citation>
    <scope>NUCLEOTIDE SEQUENCE [LARGE SCALE GENOMIC DNA]</scope>
    <source>
        <strain evidence="2 3">Bristol N2</strain>
    </source>
</reference>
<feature type="region of interest" description="Disordered" evidence="1">
    <location>
        <begin position="138"/>
        <end position="184"/>
    </location>
</feature>
<evidence type="ECO:0000256" key="1">
    <source>
        <dbReference type="SAM" id="MobiDB-lite"/>
    </source>
</evidence>
<accession>Q7YTU2</accession>
<protein>
    <submittedName>
        <fullName evidence="2">Uncharacterized protein</fullName>
    </submittedName>
</protein>